<feature type="compositionally biased region" description="Acidic residues" evidence="2">
    <location>
        <begin position="1505"/>
        <end position="1515"/>
    </location>
</feature>
<sequence length="2576" mass="290898">MRDRQSFIATLSGEEGIVLIDASIAKKMSRPAFVLNVLSLKSMKVIDTNSVLLPLKKASQPFAPSSLSRSGILRDPGLSSKLSLVDPITLKNTIADLNQYVTALQHILLQRKELISFLLSVLSEVATDGGGGIRRLMTLSLNRARPVVKPASDEYSVPRIHPHFMRLLAETDQEELMMTKERPADISPPVQFDPNDPRQNQSPHSHLRFWFRYSRLFVTERFSQFLILLTFDNAFLYAFSRALWENYTTLSLPPRSLTTPYLPLKGLIVSQPVGVLQSLIAQIPVPSLIQLDVDFQFIIHSLITTVSTALQPITRPSLTFFLGYFDRTGLNENPSYSNPRNVLHKHSKYLQSATKRLNWLQHQITEQEQAQPNRHNDDNMDGNSSPFSIESSTLVLSHQPYLQFEPDNSITFLLSVTINIAKALTWCLSSTSQTQPLTRLLVKVVSQRMLSRSPLVALYPYHPHAQFTKAHQHLNSSSSIALAPPTLPNLDIDLSWDDVPVVIQNILRQEKTAEQLEQDLHGENIVQAIESIIFAKNMTVFNQALQEAMKMDADRQKGRTSFHIPYVERHGSMSTTIAATAFPPSMDDGREFSSAYANQKLPPQSPPVFTDTAPLPPLPKDFGTPKLSGGDVFVPHTQSPFIHSLLPSDSSSPIVVDRSTPLSPPSSPQQSSTGETSEVQKLKYLVTWLVLRRLHFEVPFTSQLHAHRFLAFLTATHITFPQASDSLTDLISPEEALLLCEEPINIRVVYGQTLNEMWRRNGRTPFFSVALYLHPAQITSTYHPDSFIVQTAIAVAGWDRFLTLFLTNTYLDFFFLPPWFWRKMQKNQNLCADSDQKDSFYPLSIERVGCGWDIGVNSQLNYASMMMIDLLNLITSRVLFFEQTETSRRLQNHEKLKSDHILIERADWDFALPLADPAIIQCTLPHLAVRESTHNTLQQGLPIQISSHPHFESVVNTFTVTSKGRQAILQLKEEAWDMIDTYNHSLSQELVEPLTTKLGDRLKTRTYPKYEPSSDLCEDYERYLLSEDPDQSSIPTDNSIQPPLPGLPHPIRPPKQYLPLLDIGTSRIFLGIAWSILHVVVHRQLKFDPIIPSEYEGIDEAPSQTPPTPHPLARSMSLIGNINPETATAPPDDFDPEGFPLVPTYAYSSQTLDNIILPILRMLDSTLLFSSQWKIEKGSDFIQPQLSSFTSHPLCFPSPENSTFIEILFTPHECGCLSQDEDETSHTHLSIAALLYKLWTILNGKPTAFPFVLPLLNRILIRLRFVAKVFYHKAPFLTDWMQMIGLSDSLQRSITKDDVDHKEKLKRERQKRILEQMKQQQTAFAHQIDTFVEQPSDDNTASTGITCMYCHTPILKRECAGYIAHCEYTPTLQTLNTSAIWKHRLKELVRRVKTLRRGSKNERKKTKWWGIKKIEEDELRDEPQAAAPRKTRRIRASRPRTSDSSTSESYATLTGDDDGDDSSSDSSPIRMDTFPPSIESSEDVGGDDDGDVISTLGADIGINDNFDDDTSDDDSSTGNMEDRQEQLNTLIQTVLHNRATEPQDQLEVSITDQAQMDEQVLEQLFEFLDSEEARPLQLVNSYESKDYFLGISNREARAAPRKIARSEEEAQDTTPECRSLLNELGWNSHLEPSINTRVPLYPPPEGNLRGTHPIEKVVLAILKDAMSSEDHEWLDEDLLTEGNMAELWGNYPSSHMILTEEPLHPHHSLSVPTYPNCYSEHTLVQNGINSEKAKMNMFVQSCGHVMHAHCFTQLIKETQRTIENGLDEFSFEFSCPTCRHMSNCLVPLHGPEITETLPDDQLNYRHLLSHEPDEHEESRVQSLLEQGFISNAHHKRSSPLILNPQILMTPNSVMADHLDTIACDLDMFSTSIFREMCVIPKVSSLDPTLTHFIDYPPKDPATRTSLERRNLLTCSLFSSQDQNPQTTQPNIKLSVFELTIHPLTILDSIIRHDDVTNHGPHRKTKVAALQKSPYALFVLNRMTGRADQPPQNEQSPVYSNNVPSSNTVINLHSVIDAFEKIKQHLLAKPQVSREERMEIVKTIIFRLRNCSFETSHIDVLSNPILTALSDTLAHLEWGLRPLILPGTDVFQALLLSEAQTLSTIPQNEKNPISFFADHRTPPIQTRQFGITPQQNLVVASLFRSSLLLSLLATALADDDHKGLTLTSVLSELHQMRLMTTVATIFVLLSQCPDDQTGKPAFSSLDEMINQLKLDFDRDTGSSFQNVLDLLHNFNGSDPLPLFIQILVFSSFVQSEAGVSHVPVTPSLFSRVLLEVIDTIPHTPSTPKHHTPFLSDWFNPENGNFTIHAFLRRAYLLYSSLFPSVVSQSTLHKSIHSVVLNSSETSIPDFKSVTSNIQKSYLADLNSITVHFIPTFSHFLDFFSSHTTHQLTNQAQFPDSSTLLPTHLLLPSFVSLPLSYHDALCSARFSVCPTCQLEQDANSACKLAICLSCGRTICISERCCMHKTIINQFILDSQDQFHVDCSLHQMNRKRMGEELEHSFFCPGPIQPLIGTFPISITARETTFRPFRLSSLYLDEFGDSDNGNRRGQPLVLSLSQYTQLLPFVCEHQSVLESR</sequence>
<gene>
    <name evidence="4" type="ORF">BLNAU_6568</name>
</gene>
<evidence type="ECO:0000313" key="5">
    <source>
        <dbReference type="Proteomes" id="UP001281761"/>
    </source>
</evidence>
<dbReference type="InterPro" id="IPR039164">
    <property type="entry name" value="UBR1-like"/>
</dbReference>
<keyword evidence="1" id="KW-0862">Zinc</keyword>
<keyword evidence="1" id="KW-0808">Transferase</keyword>
<comment type="caution">
    <text evidence="4">The sequence shown here is derived from an EMBL/GenBank/DDBJ whole genome shotgun (WGS) entry which is preliminary data.</text>
</comment>
<evidence type="ECO:0000259" key="3">
    <source>
        <dbReference type="Pfam" id="PF18995"/>
    </source>
</evidence>
<evidence type="ECO:0000313" key="4">
    <source>
        <dbReference type="EMBL" id="KAK2958534.1"/>
    </source>
</evidence>
<accession>A0ABQ9Y495</accession>
<feature type="region of interest" description="Disordered" evidence="2">
    <location>
        <begin position="652"/>
        <end position="676"/>
    </location>
</feature>
<comment type="catalytic activity">
    <reaction evidence="1">
        <text>S-ubiquitinyl-[E2 ubiquitin-conjugating enzyme]-L-cysteine + [acceptor protein]-L-lysine = [E2 ubiquitin-conjugating enzyme]-L-cysteine + N(6)-ubiquitinyl-[acceptor protein]-L-lysine.</text>
        <dbReference type="EC" id="2.3.2.27"/>
    </reaction>
</comment>
<dbReference type="EC" id="2.3.2.27" evidence="1"/>
<keyword evidence="1" id="KW-0833">Ubl conjugation pathway</keyword>
<feature type="domain" description="E3 ubiquitin-protein ligase UBR-like C-terminal" evidence="3">
    <location>
        <begin position="2308"/>
        <end position="2563"/>
    </location>
</feature>
<protein>
    <recommendedName>
        <fullName evidence="1">E3 ubiquitin-protein ligase</fullName>
        <ecNumber evidence="1">2.3.2.27</ecNumber>
    </recommendedName>
</protein>
<dbReference type="PANTHER" id="PTHR21497:SF24">
    <property type="entry name" value="E3 UBIQUITIN-PROTEIN LIGASE UBR1"/>
    <property type="match status" value="1"/>
</dbReference>
<keyword evidence="5" id="KW-1185">Reference proteome</keyword>
<feature type="compositionally biased region" description="Acidic residues" evidence="2">
    <location>
        <begin position="1480"/>
        <end position="1491"/>
    </location>
</feature>
<evidence type="ECO:0000256" key="2">
    <source>
        <dbReference type="SAM" id="MobiDB-lite"/>
    </source>
</evidence>
<reference evidence="4 5" key="1">
    <citation type="journal article" date="2022" name="bioRxiv">
        <title>Genomics of Preaxostyla Flagellates Illuminates Evolutionary Transitions and the Path Towards Mitochondrial Loss.</title>
        <authorList>
            <person name="Novak L.V.F."/>
            <person name="Treitli S.C."/>
            <person name="Pyrih J."/>
            <person name="Halakuc P."/>
            <person name="Pipaliya S.V."/>
            <person name="Vacek V."/>
            <person name="Brzon O."/>
            <person name="Soukal P."/>
            <person name="Eme L."/>
            <person name="Dacks J.B."/>
            <person name="Karnkowska A."/>
            <person name="Elias M."/>
            <person name="Hampl V."/>
        </authorList>
    </citation>
    <scope>NUCLEOTIDE SEQUENCE [LARGE SCALE GENOMIC DNA]</scope>
    <source>
        <strain evidence="4">NAU3</strain>
        <tissue evidence="4">Gut</tissue>
    </source>
</reference>
<organism evidence="4 5">
    <name type="scientific">Blattamonas nauphoetae</name>
    <dbReference type="NCBI Taxonomy" id="2049346"/>
    <lineage>
        <taxon>Eukaryota</taxon>
        <taxon>Metamonada</taxon>
        <taxon>Preaxostyla</taxon>
        <taxon>Oxymonadida</taxon>
        <taxon>Blattamonas</taxon>
    </lineage>
</organism>
<feature type="region of interest" description="Disordered" evidence="2">
    <location>
        <begin position="1420"/>
        <end position="1523"/>
    </location>
</feature>
<comment type="pathway">
    <text evidence="1">Protein modification; protein ubiquitination.</text>
</comment>
<dbReference type="PANTHER" id="PTHR21497">
    <property type="entry name" value="UBIQUITIN LIGASE E3 ALPHA-RELATED"/>
    <property type="match status" value="1"/>
</dbReference>
<keyword evidence="1" id="KW-0479">Metal-binding</keyword>
<dbReference type="Proteomes" id="UP001281761">
    <property type="component" value="Unassembled WGS sequence"/>
</dbReference>
<dbReference type="Pfam" id="PF18995">
    <property type="entry name" value="PRT6_C"/>
    <property type="match status" value="1"/>
</dbReference>
<feature type="compositionally biased region" description="Polar residues" evidence="2">
    <location>
        <begin position="1442"/>
        <end position="1452"/>
    </location>
</feature>
<comment type="similarity">
    <text evidence="1">Belongs to the E3 ubiquitin-protein ligase UBR1-like family.</text>
</comment>
<feature type="region of interest" description="Disordered" evidence="2">
    <location>
        <begin position="597"/>
        <end position="621"/>
    </location>
</feature>
<comment type="function">
    <text evidence="1">Ubiquitin ligase protein which is a component of the N-end rule pathway. Recognizes and binds to proteins bearing specific N-terminal residues that are destabilizing according to the N-end rule, leading to their ubiquitination and subsequent degradation.</text>
</comment>
<feature type="compositionally biased region" description="Basic residues" evidence="2">
    <location>
        <begin position="1429"/>
        <end position="1438"/>
    </location>
</feature>
<evidence type="ECO:0000256" key="1">
    <source>
        <dbReference type="RuleBase" id="RU366018"/>
    </source>
</evidence>
<dbReference type="EMBL" id="JARBJD010000037">
    <property type="protein sequence ID" value="KAK2958534.1"/>
    <property type="molecule type" value="Genomic_DNA"/>
</dbReference>
<dbReference type="InterPro" id="IPR044046">
    <property type="entry name" value="E3_ligase_UBR-like_C"/>
</dbReference>
<name>A0ABQ9Y495_9EUKA</name>
<keyword evidence="1" id="KW-0863">Zinc-finger</keyword>
<proteinExistence type="inferred from homology"/>